<keyword evidence="6" id="KW-1133">Transmembrane helix</keyword>
<evidence type="ECO:0000256" key="5">
    <source>
        <dbReference type="ARBA" id="ARBA00022725"/>
    </source>
</evidence>
<keyword evidence="9" id="KW-0807">Transducer</keyword>
<gene>
    <name evidence="11" type="primary">LOC108563186</name>
</gene>
<dbReference type="GeneID" id="108563186"/>
<evidence type="ECO:0000256" key="9">
    <source>
        <dbReference type="ARBA" id="ARBA00023224"/>
    </source>
</evidence>
<evidence type="ECO:0000313" key="10">
    <source>
        <dbReference type="Proteomes" id="UP000695000"/>
    </source>
</evidence>
<evidence type="ECO:0000256" key="4">
    <source>
        <dbReference type="ARBA" id="ARBA00022692"/>
    </source>
</evidence>
<evidence type="ECO:0000256" key="6">
    <source>
        <dbReference type="ARBA" id="ARBA00022989"/>
    </source>
</evidence>
<reference evidence="11" key="1">
    <citation type="submission" date="2025-08" db="UniProtKB">
        <authorList>
            <consortium name="RefSeq"/>
        </authorList>
    </citation>
    <scope>IDENTIFICATION</scope>
    <source>
        <tissue evidence="11">Whole Larva</tissue>
    </source>
</reference>
<dbReference type="Proteomes" id="UP000695000">
    <property type="component" value="Unplaced"/>
</dbReference>
<keyword evidence="8" id="KW-0675">Receptor</keyword>
<dbReference type="Pfam" id="PF02949">
    <property type="entry name" value="7tm_6"/>
    <property type="match status" value="1"/>
</dbReference>
<evidence type="ECO:0000256" key="8">
    <source>
        <dbReference type="ARBA" id="ARBA00023170"/>
    </source>
</evidence>
<evidence type="ECO:0000256" key="3">
    <source>
        <dbReference type="ARBA" id="ARBA00022606"/>
    </source>
</evidence>
<keyword evidence="5" id="KW-0552">Olfaction</keyword>
<accession>A0ABM1MRT1</accession>
<keyword evidence="10" id="KW-1185">Reference proteome</keyword>
<comment type="subcellular location">
    <subcellularLocation>
        <location evidence="1">Cell membrane</location>
        <topology evidence="1">Multi-pass membrane protein</topology>
    </subcellularLocation>
</comment>
<keyword evidence="3" id="KW-0716">Sensory transduction</keyword>
<keyword evidence="2" id="KW-1003">Cell membrane</keyword>
<organism evidence="10 11">
    <name type="scientific">Nicrophorus vespilloides</name>
    <name type="common">Boreal carrion beetle</name>
    <dbReference type="NCBI Taxonomy" id="110193"/>
    <lineage>
        <taxon>Eukaryota</taxon>
        <taxon>Metazoa</taxon>
        <taxon>Ecdysozoa</taxon>
        <taxon>Arthropoda</taxon>
        <taxon>Hexapoda</taxon>
        <taxon>Insecta</taxon>
        <taxon>Pterygota</taxon>
        <taxon>Neoptera</taxon>
        <taxon>Endopterygota</taxon>
        <taxon>Coleoptera</taxon>
        <taxon>Polyphaga</taxon>
        <taxon>Staphyliniformia</taxon>
        <taxon>Silphidae</taxon>
        <taxon>Nicrophorinae</taxon>
        <taxon>Nicrophorus</taxon>
    </lineage>
</organism>
<evidence type="ECO:0000256" key="2">
    <source>
        <dbReference type="ARBA" id="ARBA00022475"/>
    </source>
</evidence>
<keyword evidence="4" id="KW-0812">Transmembrane</keyword>
<evidence type="ECO:0000313" key="11">
    <source>
        <dbReference type="RefSeq" id="XP_017777281.1"/>
    </source>
</evidence>
<evidence type="ECO:0000256" key="7">
    <source>
        <dbReference type="ARBA" id="ARBA00023136"/>
    </source>
</evidence>
<sequence length="257" mass="29565">MAYISCAQFMSFPLIENTEHLPLASWYPFDHTKSPLYEVLYIWQWFMNQVVITTLSGFDVFFNAIVMVCSTQFQVLQDVLENLCLGKGRKQWDYMEIKSESRIVHENEAIVVCVKQHLKMISVCEMVESTFAHIVFIQFIVSTLAICVSCVSLIADPTQFQHMLSYCVAHLLQFFIYCSVGNELTFQSGLVAESAYNCDWERNTNNLFLMRSLAMIIQRAQRPETLTVGGLMQLSFANFMGSIQLSFSFYTLLNSYV</sequence>
<name>A0ABM1MRT1_NICVS</name>
<dbReference type="PANTHER" id="PTHR21137">
    <property type="entry name" value="ODORANT RECEPTOR"/>
    <property type="match status" value="1"/>
</dbReference>
<dbReference type="PANTHER" id="PTHR21137:SF35">
    <property type="entry name" value="ODORANT RECEPTOR 19A-RELATED"/>
    <property type="match status" value="1"/>
</dbReference>
<protein>
    <submittedName>
        <fullName evidence="11">Odorant receptor 4-like</fullName>
    </submittedName>
</protein>
<evidence type="ECO:0000256" key="1">
    <source>
        <dbReference type="ARBA" id="ARBA00004651"/>
    </source>
</evidence>
<proteinExistence type="predicted"/>
<dbReference type="RefSeq" id="XP_017777281.1">
    <property type="nucleotide sequence ID" value="XM_017921792.1"/>
</dbReference>
<dbReference type="InterPro" id="IPR004117">
    <property type="entry name" value="7tm6_olfct_rcpt"/>
</dbReference>
<keyword evidence="7" id="KW-0472">Membrane</keyword>